<dbReference type="GO" id="GO:0017168">
    <property type="term" value="F:5-oxoprolinase (ATP-hydrolyzing) activity"/>
    <property type="evidence" value="ECO:0007669"/>
    <property type="project" value="TreeGrafter"/>
</dbReference>
<accession>A0A328VER5</accession>
<organism evidence="2 3">
    <name type="scientific">Thermogemmatispora tikiterensis</name>
    <dbReference type="NCBI Taxonomy" id="1825093"/>
    <lineage>
        <taxon>Bacteria</taxon>
        <taxon>Bacillati</taxon>
        <taxon>Chloroflexota</taxon>
        <taxon>Ktedonobacteria</taxon>
        <taxon>Thermogemmatisporales</taxon>
        <taxon>Thermogemmatisporaceae</taxon>
        <taxon>Thermogemmatispora</taxon>
    </lineage>
</organism>
<evidence type="ECO:0000313" key="2">
    <source>
        <dbReference type="EMBL" id="RAQ94033.1"/>
    </source>
</evidence>
<dbReference type="InterPro" id="IPR003692">
    <property type="entry name" value="Hydantoinase_B"/>
</dbReference>
<dbReference type="PANTHER" id="PTHR11365">
    <property type="entry name" value="5-OXOPROLINASE RELATED"/>
    <property type="match status" value="1"/>
</dbReference>
<evidence type="ECO:0000259" key="1">
    <source>
        <dbReference type="Pfam" id="PF02538"/>
    </source>
</evidence>
<proteinExistence type="predicted"/>
<evidence type="ECO:0000313" key="3">
    <source>
        <dbReference type="Proteomes" id="UP000248706"/>
    </source>
</evidence>
<sequence length="687" mass="75117">MPIPTSEEKLRWIKVTPPTAEELEAVAQLSPGDYEIGFQRTNDILDEALEVFQRSCRSSMGIAGDVMVAIFTAQGDLVNGAAGTYLHAIIQPIIIKYILTYYRQNPGIHDGDIWIANDALYGGIHNPDYVALVPVFYKGQLIAWCGAANHTTETGAVEPGGMPITAPARFSEGMNLPPMKVGEHGQLREDLLELFYAYGIRAPQMVVTDLKARSTAADRARMRVLELAEKEGPAFVIGLLRKMLMVAEEGARRRIASWPDGKFRCVAFADTIGGMGSGLIRSASLTIHKQGDHLLLDFSGTSPENPSSYNAHVQAAVGHLANFLYSYIFHDLPISSATFAPIDFYFPPGCVLNPDPRAATSCSVMICTGIMSSAAVAFSKMIFGTQEWRQAVASSANGGNAMVLAGLSQWGLPFADMLAYSLNTEGQGGRATAPGMDASHFAWCPFGRSPDVELMENEFPMLVPISQHWQDSCGHGAHRGGCGTVQIWVAYQAPTVFFTTIADNSKVQTSQPLFGGYAPPTVPGISIRRADLLQRMRDGDRTLKLNFSALIDRQAIGGEWSNEPFLRSVRPYNEGDVITFGFATGGAGYGDPLEADPYQVVQDVEAEIISEWSARNIYKVAYDPETMRVNLAETEALRASERQARLARGRPWDEFHASWSRQKPPEEALTWFGSWPEGRPLAPVLRP</sequence>
<keyword evidence="3" id="KW-1185">Reference proteome</keyword>
<reference evidence="2 3" key="1">
    <citation type="submission" date="2016-08" db="EMBL/GenBank/DDBJ databases">
        <title>Analysis of Carbohydrate Active Enzymes in Thermogemmatispora T81 Reveals Carbohydrate Degradation Ability.</title>
        <authorList>
            <person name="Tomazini A."/>
            <person name="Lal S."/>
            <person name="Stott M."/>
            <person name="Henrissat B."/>
            <person name="Polikarpov I."/>
            <person name="Sparling R."/>
            <person name="Levin D.B."/>
        </authorList>
    </citation>
    <scope>NUCLEOTIDE SEQUENCE [LARGE SCALE GENOMIC DNA]</scope>
    <source>
        <strain evidence="2 3">T81</strain>
    </source>
</reference>
<dbReference type="OrthoDB" id="102473at2"/>
<comment type="caution">
    <text evidence="2">The sequence shown here is derived from an EMBL/GenBank/DDBJ whole genome shotgun (WGS) entry which is preliminary data.</text>
</comment>
<dbReference type="Pfam" id="PF02538">
    <property type="entry name" value="Hydantoinase_B"/>
    <property type="match status" value="1"/>
</dbReference>
<dbReference type="RefSeq" id="WP_112425601.1">
    <property type="nucleotide sequence ID" value="NZ_MCIF01000002.1"/>
</dbReference>
<dbReference type="GO" id="GO:0006749">
    <property type="term" value="P:glutathione metabolic process"/>
    <property type="evidence" value="ECO:0007669"/>
    <property type="project" value="TreeGrafter"/>
</dbReference>
<protein>
    <submittedName>
        <fullName evidence="2">Acetophenone carboxylase</fullName>
    </submittedName>
</protein>
<name>A0A328VER5_9CHLR</name>
<dbReference type="PANTHER" id="PTHR11365:SF23">
    <property type="entry name" value="HYPOTHETICAL 5-OXOPROLINASE (EUROFUNG)-RELATED"/>
    <property type="match status" value="1"/>
</dbReference>
<dbReference type="AlphaFoldDB" id="A0A328VER5"/>
<dbReference type="GO" id="GO:0005829">
    <property type="term" value="C:cytosol"/>
    <property type="evidence" value="ECO:0007669"/>
    <property type="project" value="TreeGrafter"/>
</dbReference>
<dbReference type="Proteomes" id="UP000248706">
    <property type="component" value="Unassembled WGS sequence"/>
</dbReference>
<gene>
    <name evidence="2" type="ORF">A4R35_00715</name>
</gene>
<dbReference type="EMBL" id="MCIF01000002">
    <property type="protein sequence ID" value="RAQ94033.1"/>
    <property type="molecule type" value="Genomic_DNA"/>
</dbReference>
<feature type="domain" description="Hydantoinase B/oxoprolinase" evidence="1">
    <location>
        <begin position="34"/>
        <end position="592"/>
    </location>
</feature>
<dbReference type="InterPro" id="IPR045079">
    <property type="entry name" value="Oxoprolinase-like"/>
</dbReference>